<dbReference type="Pfam" id="PF02503">
    <property type="entry name" value="PP_kinase"/>
    <property type="match status" value="1"/>
</dbReference>
<dbReference type="NCBIfam" id="TIGR03705">
    <property type="entry name" value="poly_P_kin"/>
    <property type="match status" value="1"/>
</dbReference>
<dbReference type="SUPFAM" id="SSF56024">
    <property type="entry name" value="Phospholipase D/nuclease"/>
    <property type="match status" value="2"/>
</dbReference>
<accession>A0ABQ5U4L7</accession>
<evidence type="ECO:0000259" key="10">
    <source>
        <dbReference type="Pfam" id="PF13090"/>
    </source>
</evidence>
<feature type="active site" description="Phosphohistidine intermediate" evidence="6">
    <location>
        <position position="444"/>
    </location>
</feature>
<dbReference type="CDD" id="cd09168">
    <property type="entry name" value="PLDc_PaPPK1_C2_like"/>
    <property type="match status" value="1"/>
</dbReference>
<reference evidence="12" key="2">
    <citation type="submission" date="2023-01" db="EMBL/GenBank/DDBJ databases">
        <title>Draft genome sequence of Sneathiella chinensis strain NBRC 103408.</title>
        <authorList>
            <person name="Sun Q."/>
            <person name="Mori K."/>
        </authorList>
    </citation>
    <scope>NUCLEOTIDE SEQUENCE</scope>
    <source>
        <strain evidence="12">NBRC 103408</strain>
    </source>
</reference>
<dbReference type="NCBIfam" id="NF003921">
    <property type="entry name" value="PRK05443.2-2"/>
    <property type="match status" value="1"/>
</dbReference>
<dbReference type="Pfam" id="PF17941">
    <property type="entry name" value="PP_kinase_C_1"/>
    <property type="match status" value="1"/>
</dbReference>
<protein>
    <recommendedName>
        <fullName evidence="6 7">Polyphosphate kinase</fullName>
        <ecNumber evidence="6 7">2.7.4.1</ecNumber>
    </recommendedName>
    <alternativeName>
        <fullName evidence="6">ATP-polyphosphate phosphotransferase</fullName>
    </alternativeName>
    <alternativeName>
        <fullName evidence="6">Polyphosphoric acid kinase</fullName>
    </alternativeName>
</protein>
<evidence type="ECO:0000256" key="7">
    <source>
        <dbReference type="RuleBase" id="RU003800"/>
    </source>
</evidence>
<gene>
    <name evidence="6 12" type="primary">ppk</name>
    <name evidence="12" type="ORF">GCM10007924_22630</name>
</gene>
<dbReference type="GO" id="GO:0016301">
    <property type="term" value="F:kinase activity"/>
    <property type="evidence" value="ECO:0007669"/>
    <property type="project" value="UniProtKB-KW"/>
</dbReference>
<sequence>MSSPLTTEERVSTEVVDFDDNSRFINRELSWLSFNWRVLEEAENKNHPLLERLRFLSISATNLDEFYMVRVAGLWGQIKAQVTTMSDDGLTPSQVLDQIDEKASRLIASQQAIWKDLLGEMREAGIAVVDTKELTREDKSWLRTYFEEQIFPVLTPMAIDPSHPFPFIQNLGFGMLLQFKEKNNMGSLRALLPFPSSLRRFIRLPGDEIRFIRIENLITLFLDQLFPGYKLEEIGLFRLIRDSDIEIEEEAEDLVRLFESALKRRKRGSVIRLKVNKGMSKSMVAFLTENLDIDDRAILVVDGIIGISTVSQLITNERPDLCFEPATPRYPERVKEAGGDVFTAISLKDFIVHHPYESFDVVVQFLRQAAADPDVVAIKHTLYRTSSDSPVVKALAEAAEAGKSVTALIELKARFDEAANIKWARDLERAGAQVIYGFFDLKTHAKVSLVVRREGNNLKSYMHFGTGNYHPANARIYSDLSLFTDDKDLAKDAALMFNFITGYAKPDGLKKLRLSPYNLSSFLLEMIEKEIEFAKAGKPASVWAKMNSLVDRQIIDALYRASQAGVDIRLVVRGICCLRPGIPGLSENIHVKSIVGRFLEHSRIVCFGNGAEMPSDRAKVYISSADWMPRNLHRRVETLVPMTNDTVRRQVLDQIMVACLKDTQQTWTLGPDGEYTRYPASGDGFSAHNYFLTNPSLSGRGKALKVNGPVPKLIPPE</sequence>
<feature type="domain" description="Polyphosphate kinase middle" evidence="8">
    <location>
        <begin position="138"/>
        <end position="313"/>
    </location>
</feature>
<dbReference type="Gene3D" id="3.30.1840.10">
    <property type="entry name" value="Polyphosphate kinase middle domain"/>
    <property type="match status" value="1"/>
</dbReference>
<dbReference type="Gene3D" id="3.30.870.10">
    <property type="entry name" value="Endonuclease Chain A"/>
    <property type="match status" value="2"/>
</dbReference>
<comment type="cofactor">
    <cofactor evidence="6">
        <name>Mg(2+)</name>
        <dbReference type="ChEBI" id="CHEBI:18420"/>
    </cofactor>
</comment>
<dbReference type="SUPFAM" id="SSF143724">
    <property type="entry name" value="PHP14-like"/>
    <property type="match status" value="1"/>
</dbReference>
<evidence type="ECO:0000256" key="5">
    <source>
        <dbReference type="ARBA" id="ARBA00022840"/>
    </source>
</evidence>
<dbReference type="EMBL" id="BSNF01000008">
    <property type="protein sequence ID" value="GLQ07042.1"/>
    <property type="molecule type" value="Genomic_DNA"/>
</dbReference>
<evidence type="ECO:0000313" key="12">
    <source>
        <dbReference type="EMBL" id="GLQ07042.1"/>
    </source>
</evidence>
<dbReference type="NCBIfam" id="NF003917">
    <property type="entry name" value="PRK05443.1-1"/>
    <property type="match status" value="1"/>
</dbReference>
<dbReference type="InterPro" id="IPR036832">
    <property type="entry name" value="PPK_N_dom_sf"/>
</dbReference>
<dbReference type="NCBIfam" id="NF003919">
    <property type="entry name" value="PRK05443.1-4"/>
    <property type="match status" value="1"/>
</dbReference>
<keyword evidence="6" id="KW-0479">Metal-binding</keyword>
<dbReference type="NCBIfam" id="NF003918">
    <property type="entry name" value="PRK05443.1-2"/>
    <property type="match status" value="1"/>
</dbReference>
<evidence type="ECO:0000259" key="11">
    <source>
        <dbReference type="Pfam" id="PF17941"/>
    </source>
</evidence>
<dbReference type="PIRSF" id="PIRSF015589">
    <property type="entry name" value="PP_kinase"/>
    <property type="match status" value="1"/>
</dbReference>
<comment type="catalytic activity">
    <reaction evidence="6 7">
        <text>[phosphate](n) + ATP = [phosphate](n+1) + ADP</text>
        <dbReference type="Rhea" id="RHEA:19573"/>
        <dbReference type="Rhea" id="RHEA-COMP:9859"/>
        <dbReference type="Rhea" id="RHEA-COMP:14280"/>
        <dbReference type="ChEBI" id="CHEBI:16838"/>
        <dbReference type="ChEBI" id="CHEBI:30616"/>
        <dbReference type="ChEBI" id="CHEBI:456216"/>
        <dbReference type="EC" id="2.7.4.1"/>
    </reaction>
</comment>
<dbReference type="PANTHER" id="PTHR30218:SF0">
    <property type="entry name" value="POLYPHOSPHATE KINASE"/>
    <property type="match status" value="1"/>
</dbReference>
<feature type="domain" description="Polyphosphate kinase C-terminal" evidence="10">
    <location>
        <begin position="513"/>
        <end position="679"/>
    </location>
</feature>
<dbReference type="Pfam" id="PF13089">
    <property type="entry name" value="PP_kinase_N"/>
    <property type="match status" value="1"/>
</dbReference>
<dbReference type="InterPro" id="IPR024953">
    <property type="entry name" value="PP_kinase_middle"/>
</dbReference>
<evidence type="ECO:0000256" key="6">
    <source>
        <dbReference type="HAMAP-Rule" id="MF_00347"/>
    </source>
</evidence>
<evidence type="ECO:0000256" key="2">
    <source>
        <dbReference type="ARBA" id="ARBA00022679"/>
    </source>
</evidence>
<feature type="binding site" evidence="6">
    <location>
        <position position="477"/>
    </location>
    <ligand>
        <name>ATP</name>
        <dbReference type="ChEBI" id="CHEBI:30616"/>
    </ligand>
</feature>
<comment type="PTM">
    <text evidence="6 7">An intermediate of this reaction is the autophosphorylated ppk in which a phosphate is covalently linked to a histidine residue through a N-P bond.</text>
</comment>
<keyword evidence="5 6" id="KW-0067">ATP-binding</keyword>
<dbReference type="Gene3D" id="1.20.58.310">
    <property type="entry name" value="Polyphosphate kinase N-terminal domain"/>
    <property type="match status" value="1"/>
</dbReference>
<feature type="binding site" evidence="6">
    <location>
        <position position="384"/>
    </location>
    <ligand>
        <name>Mg(2+)</name>
        <dbReference type="ChEBI" id="CHEBI:18420"/>
    </ligand>
</feature>
<keyword evidence="2 6" id="KW-0808">Transferase</keyword>
<keyword evidence="13" id="KW-1185">Reference proteome</keyword>
<dbReference type="Proteomes" id="UP001161409">
    <property type="component" value="Unassembled WGS sequence"/>
</dbReference>
<feature type="binding site" evidence="6">
    <location>
        <position position="414"/>
    </location>
    <ligand>
        <name>Mg(2+)</name>
        <dbReference type="ChEBI" id="CHEBI:18420"/>
    </ligand>
</feature>
<keyword evidence="3 6" id="KW-0547">Nucleotide-binding</keyword>
<organism evidence="12 13">
    <name type="scientific">Sneathiella chinensis</name>
    <dbReference type="NCBI Taxonomy" id="349750"/>
    <lineage>
        <taxon>Bacteria</taxon>
        <taxon>Pseudomonadati</taxon>
        <taxon>Pseudomonadota</taxon>
        <taxon>Alphaproteobacteria</taxon>
        <taxon>Sneathiellales</taxon>
        <taxon>Sneathiellaceae</taxon>
        <taxon>Sneathiella</taxon>
    </lineage>
</organism>
<keyword evidence="4 6" id="KW-0418">Kinase</keyword>
<keyword evidence="6" id="KW-0460">Magnesium</keyword>
<feature type="binding site" evidence="6">
    <location>
        <position position="62"/>
    </location>
    <ligand>
        <name>ATP</name>
        <dbReference type="ChEBI" id="CHEBI:30616"/>
    </ligand>
</feature>
<dbReference type="InterPro" id="IPR025198">
    <property type="entry name" value="PPK_N_dom"/>
</dbReference>
<evidence type="ECO:0000256" key="4">
    <source>
        <dbReference type="ARBA" id="ARBA00022777"/>
    </source>
</evidence>
<evidence type="ECO:0000313" key="13">
    <source>
        <dbReference type="Proteomes" id="UP001161409"/>
    </source>
</evidence>
<reference evidence="12" key="1">
    <citation type="journal article" date="2014" name="Int. J. Syst. Evol. Microbiol.">
        <title>Complete genome of a new Firmicutes species belonging to the dominant human colonic microbiota ('Ruminococcus bicirculans') reveals two chromosomes and a selective capacity to utilize plant glucans.</title>
        <authorList>
            <consortium name="NISC Comparative Sequencing Program"/>
            <person name="Wegmann U."/>
            <person name="Louis P."/>
            <person name="Goesmann A."/>
            <person name="Henrissat B."/>
            <person name="Duncan S.H."/>
            <person name="Flint H.J."/>
        </authorList>
    </citation>
    <scope>NUCLEOTIDE SEQUENCE</scope>
    <source>
        <strain evidence="12">NBRC 103408</strain>
    </source>
</reference>
<evidence type="ECO:0000259" key="8">
    <source>
        <dbReference type="Pfam" id="PF02503"/>
    </source>
</evidence>
<feature type="binding site" evidence="6">
    <location>
        <position position="573"/>
    </location>
    <ligand>
        <name>ATP</name>
        <dbReference type="ChEBI" id="CHEBI:30616"/>
    </ligand>
</feature>
<feature type="binding site" evidence="6">
    <location>
        <position position="601"/>
    </location>
    <ligand>
        <name>ATP</name>
        <dbReference type="ChEBI" id="CHEBI:30616"/>
    </ligand>
</feature>
<dbReference type="RefSeq" id="WP_206374580.1">
    <property type="nucleotide sequence ID" value="NZ_BSNF01000008.1"/>
</dbReference>
<comment type="function">
    <text evidence="6 7">Catalyzes the reversible transfer of the terminal phosphate of ATP to form a long-chain polyphosphate (polyP).</text>
</comment>
<dbReference type="CDD" id="cd09165">
    <property type="entry name" value="PLDc_PaPPK1_C1_like"/>
    <property type="match status" value="1"/>
</dbReference>
<dbReference type="InterPro" id="IPR003414">
    <property type="entry name" value="PP_kinase"/>
</dbReference>
<dbReference type="SUPFAM" id="SSF140356">
    <property type="entry name" value="PPK N-terminal domain-like"/>
    <property type="match status" value="1"/>
</dbReference>
<evidence type="ECO:0000256" key="1">
    <source>
        <dbReference type="ARBA" id="ARBA00022553"/>
    </source>
</evidence>
<name>A0ABQ5U4L7_9PROT</name>
<dbReference type="PANTHER" id="PTHR30218">
    <property type="entry name" value="POLYPHOSPHATE KINASE"/>
    <property type="match status" value="1"/>
</dbReference>
<keyword evidence="1 6" id="KW-0597">Phosphoprotein</keyword>
<comment type="similarity">
    <text evidence="6 7">Belongs to the polyphosphate kinase 1 (PPK1) family.</text>
</comment>
<feature type="domain" description="Polyphosphate kinase N-terminal" evidence="9">
    <location>
        <begin position="24"/>
        <end position="128"/>
    </location>
</feature>
<feature type="domain" description="Polyphosphate kinase C-terminal" evidence="11">
    <location>
        <begin position="340"/>
        <end position="505"/>
    </location>
</feature>
<proteinExistence type="inferred from homology"/>
<dbReference type="InterPro" id="IPR041108">
    <property type="entry name" value="PP_kinase_C_1"/>
</dbReference>
<comment type="caution">
    <text evidence="12">The sequence shown here is derived from an EMBL/GenBank/DDBJ whole genome shotgun (WGS) entry which is preliminary data.</text>
</comment>
<evidence type="ECO:0000259" key="9">
    <source>
        <dbReference type="Pfam" id="PF13089"/>
    </source>
</evidence>
<dbReference type="EC" id="2.7.4.1" evidence="6 7"/>
<dbReference type="Pfam" id="PF13090">
    <property type="entry name" value="PP_kinase_C"/>
    <property type="match status" value="1"/>
</dbReference>
<dbReference type="HAMAP" id="MF_00347">
    <property type="entry name" value="Polyphosphate_kinase"/>
    <property type="match status" value="1"/>
</dbReference>
<dbReference type="InterPro" id="IPR025200">
    <property type="entry name" value="PPK_C_dom2"/>
</dbReference>
<dbReference type="InterPro" id="IPR036830">
    <property type="entry name" value="PP_kinase_middle_dom_sf"/>
</dbReference>
<evidence type="ECO:0000256" key="3">
    <source>
        <dbReference type="ARBA" id="ARBA00022741"/>
    </source>
</evidence>